<protein>
    <submittedName>
        <fullName evidence="2">9645_t:CDS:1</fullName>
    </submittedName>
</protein>
<proteinExistence type="predicted"/>
<reference evidence="2" key="1">
    <citation type="submission" date="2021-06" db="EMBL/GenBank/DDBJ databases">
        <authorList>
            <person name="Kallberg Y."/>
            <person name="Tangrot J."/>
            <person name="Rosling A."/>
        </authorList>
    </citation>
    <scope>NUCLEOTIDE SEQUENCE</scope>
    <source>
        <strain evidence="2">87-6 pot B 2015</strain>
    </source>
</reference>
<feature type="compositionally biased region" description="Basic residues" evidence="1">
    <location>
        <begin position="234"/>
        <end position="243"/>
    </location>
</feature>
<feature type="compositionally biased region" description="Polar residues" evidence="1">
    <location>
        <begin position="218"/>
        <end position="228"/>
    </location>
</feature>
<feature type="region of interest" description="Disordered" evidence="1">
    <location>
        <begin position="1"/>
        <end position="28"/>
    </location>
</feature>
<dbReference type="AlphaFoldDB" id="A0A9N8V542"/>
<accession>A0A9N8V542</accession>
<organism evidence="2 3">
    <name type="scientific">Funneliformis mosseae</name>
    <name type="common">Endomycorrhizal fungus</name>
    <name type="synonym">Glomus mosseae</name>
    <dbReference type="NCBI Taxonomy" id="27381"/>
    <lineage>
        <taxon>Eukaryota</taxon>
        <taxon>Fungi</taxon>
        <taxon>Fungi incertae sedis</taxon>
        <taxon>Mucoromycota</taxon>
        <taxon>Glomeromycotina</taxon>
        <taxon>Glomeromycetes</taxon>
        <taxon>Glomerales</taxon>
        <taxon>Glomeraceae</taxon>
        <taxon>Funneliformis</taxon>
    </lineage>
</organism>
<dbReference type="EMBL" id="CAJVPP010000016">
    <property type="protein sequence ID" value="CAG8435050.1"/>
    <property type="molecule type" value="Genomic_DNA"/>
</dbReference>
<feature type="region of interest" description="Disordered" evidence="1">
    <location>
        <begin position="218"/>
        <end position="243"/>
    </location>
</feature>
<comment type="caution">
    <text evidence="2">The sequence shown here is derived from an EMBL/GenBank/DDBJ whole genome shotgun (WGS) entry which is preliminary data.</text>
</comment>
<sequence>MSETAQVTITSKILRPTPSSTQKEEDVPGSTLHVIIHNVHHMRLEFPPPPDYIIPTTIWNNVVQRLRLLGLKFVYGNGNIEESRLYDFERDQSYSHIVKHNDYEMSSESYRSSEEEGVQELYSKAPDPILGDVNHVGDEMVQQELDGLIMEKGPEIINKGRATTSTVLVDHVTETSNQLNQLDNENYIKFAMLISVILFSVCFMRRFCSVSRNVKFNPARDTSSNPTLQDHAPLSRKRSRKCR</sequence>
<feature type="compositionally biased region" description="Polar residues" evidence="1">
    <location>
        <begin position="1"/>
        <end position="21"/>
    </location>
</feature>
<evidence type="ECO:0000313" key="3">
    <source>
        <dbReference type="Proteomes" id="UP000789375"/>
    </source>
</evidence>
<evidence type="ECO:0000313" key="2">
    <source>
        <dbReference type="EMBL" id="CAG8435050.1"/>
    </source>
</evidence>
<keyword evidence="3" id="KW-1185">Reference proteome</keyword>
<evidence type="ECO:0000256" key="1">
    <source>
        <dbReference type="SAM" id="MobiDB-lite"/>
    </source>
</evidence>
<gene>
    <name evidence="2" type="ORF">FMOSSE_LOCUS191</name>
</gene>
<name>A0A9N8V542_FUNMO</name>
<dbReference type="Proteomes" id="UP000789375">
    <property type="component" value="Unassembled WGS sequence"/>
</dbReference>